<proteinExistence type="predicted"/>
<keyword evidence="4" id="KW-1185">Reference proteome</keyword>
<accession>A0ABD3I597</accession>
<name>A0ABD3I597_9MARC</name>
<dbReference type="InterPro" id="IPR026960">
    <property type="entry name" value="RVT-Znf"/>
</dbReference>
<organism evidence="3 4">
    <name type="scientific">Riccia sorocarpa</name>
    <dbReference type="NCBI Taxonomy" id="122646"/>
    <lineage>
        <taxon>Eukaryota</taxon>
        <taxon>Viridiplantae</taxon>
        <taxon>Streptophyta</taxon>
        <taxon>Embryophyta</taxon>
        <taxon>Marchantiophyta</taxon>
        <taxon>Marchantiopsida</taxon>
        <taxon>Marchantiidae</taxon>
        <taxon>Marchantiales</taxon>
        <taxon>Ricciaceae</taxon>
        <taxon>Riccia</taxon>
    </lineage>
</organism>
<evidence type="ECO:0000313" key="3">
    <source>
        <dbReference type="EMBL" id="KAL3696769.1"/>
    </source>
</evidence>
<sequence>MGVHDTIPGTLGNEEEGWRRSTKVWSTLLNSEEKVEILSDKWSEDEAKLTWQQRWSQLWKGGGSTRTKTWIWRVLKGGFFTGERTEKIGVSTDPRFRCRRHSESICHLFWDCEKAACFWRQFKQKATMMQAKFNIWRTLLGTIDEALICRKKGGTLIHILGSALQAIWTDRCKKVHGNQDSRTPLAIVLNQARYEVEESLTPKGPATNWNQSMAEWEELTSMLSPGNDTTGEVTASEESTQSNREAEQPETTSGENTTIRKASETTAVHTLSGSSTV</sequence>
<protein>
    <recommendedName>
        <fullName evidence="2">Reverse transcriptase zinc-binding domain-containing protein</fullName>
    </recommendedName>
</protein>
<feature type="domain" description="Reverse transcriptase zinc-binding" evidence="2">
    <location>
        <begin position="52"/>
        <end position="119"/>
    </location>
</feature>
<comment type="caution">
    <text evidence="3">The sequence shown here is derived from an EMBL/GenBank/DDBJ whole genome shotgun (WGS) entry which is preliminary data.</text>
</comment>
<feature type="region of interest" description="Disordered" evidence="1">
    <location>
        <begin position="222"/>
        <end position="277"/>
    </location>
</feature>
<dbReference type="Pfam" id="PF13966">
    <property type="entry name" value="zf-RVT"/>
    <property type="match status" value="1"/>
</dbReference>
<dbReference type="EMBL" id="JBJQOH010000002">
    <property type="protein sequence ID" value="KAL3696769.1"/>
    <property type="molecule type" value="Genomic_DNA"/>
</dbReference>
<evidence type="ECO:0000313" key="4">
    <source>
        <dbReference type="Proteomes" id="UP001633002"/>
    </source>
</evidence>
<gene>
    <name evidence="3" type="ORF">R1sor_010845</name>
</gene>
<dbReference type="Proteomes" id="UP001633002">
    <property type="component" value="Unassembled WGS sequence"/>
</dbReference>
<reference evidence="3 4" key="1">
    <citation type="submission" date="2024-09" db="EMBL/GenBank/DDBJ databases">
        <title>Chromosome-scale assembly of Riccia sorocarpa.</title>
        <authorList>
            <person name="Paukszto L."/>
        </authorList>
    </citation>
    <scope>NUCLEOTIDE SEQUENCE [LARGE SCALE GENOMIC DNA]</scope>
    <source>
        <strain evidence="3">LP-2024</strain>
        <tissue evidence="3">Aerial parts of the thallus</tissue>
    </source>
</reference>
<evidence type="ECO:0000259" key="2">
    <source>
        <dbReference type="Pfam" id="PF13966"/>
    </source>
</evidence>
<dbReference type="AlphaFoldDB" id="A0ABD3I597"/>
<evidence type="ECO:0000256" key="1">
    <source>
        <dbReference type="SAM" id="MobiDB-lite"/>
    </source>
</evidence>